<dbReference type="Pfam" id="PF00455">
    <property type="entry name" value="DeoRC"/>
    <property type="match status" value="1"/>
</dbReference>
<evidence type="ECO:0000256" key="1">
    <source>
        <dbReference type="ARBA" id="ARBA00022491"/>
    </source>
</evidence>
<dbReference type="AlphaFoldDB" id="A0A1I5AQ45"/>
<dbReference type="STRING" id="1005928.SAMN04487859_106118"/>
<dbReference type="EMBL" id="FOVP01000006">
    <property type="protein sequence ID" value="SFN64502.1"/>
    <property type="molecule type" value="Genomic_DNA"/>
</dbReference>
<sequence length="259" mass="28449">MSSKKRKRRDGILDLMQTHKSVSVDELATTFGVSAQTVRRDINQLCQENLLRRRHGGADLFEKQLNQPYQQRKTTNSDAKAAIAQAAAALIPDDVTVFFSIGTTPAFVAEALRARKRLTVVTNNLNVVMALSNEPTNRLIVPGGEVRLPDLDILGDEVPRFFQGYRADFGICGVAGVAEDGALLDFHASEVRVREQIRIACETSILVLDHTKFGRVAPVVGGHLGEVDRIIMDRAPDARFAPVLGRVADRLTLVERGPL</sequence>
<dbReference type="InterPro" id="IPR037171">
    <property type="entry name" value="NagB/RpiA_transferase-like"/>
</dbReference>
<dbReference type="InterPro" id="IPR001034">
    <property type="entry name" value="DeoR_HTH"/>
</dbReference>
<evidence type="ECO:0000256" key="4">
    <source>
        <dbReference type="ARBA" id="ARBA00023163"/>
    </source>
</evidence>
<dbReference type="Proteomes" id="UP000198599">
    <property type="component" value="Unassembled WGS sequence"/>
</dbReference>
<dbReference type="OrthoDB" id="9814815at2"/>
<feature type="domain" description="HTH deoR-type" evidence="5">
    <location>
        <begin position="5"/>
        <end position="60"/>
    </location>
</feature>
<dbReference type="GO" id="GO:0003700">
    <property type="term" value="F:DNA-binding transcription factor activity"/>
    <property type="evidence" value="ECO:0007669"/>
    <property type="project" value="InterPro"/>
</dbReference>
<keyword evidence="3" id="KW-0238">DNA-binding</keyword>
<dbReference type="SUPFAM" id="SSF46785">
    <property type="entry name" value="Winged helix' DNA-binding domain"/>
    <property type="match status" value="1"/>
</dbReference>
<evidence type="ECO:0000256" key="2">
    <source>
        <dbReference type="ARBA" id="ARBA00023015"/>
    </source>
</evidence>
<evidence type="ECO:0000256" key="3">
    <source>
        <dbReference type="ARBA" id="ARBA00023125"/>
    </source>
</evidence>
<dbReference type="Gene3D" id="3.30.750.70">
    <property type="entry name" value="4-hydroxybutyrate coenzyme like domains"/>
    <property type="match status" value="1"/>
</dbReference>
<keyword evidence="4" id="KW-0804">Transcription</keyword>
<dbReference type="SMART" id="SM00420">
    <property type="entry name" value="HTH_DEOR"/>
    <property type="match status" value="1"/>
</dbReference>
<dbReference type="Gene3D" id="1.10.10.10">
    <property type="entry name" value="Winged helix-like DNA-binding domain superfamily/Winged helix DNA-binding domain"/>
    <property type="match status" value="1"/>
</dbReference>
<dbReference type="PROSITE" id="PS51000">
    <property type="entry name" value="HTH_DEOR_2"/>
    <property type="match status" value="1"/>
</dbReference>
<dbReference type="SMART" id="SM01134">
    <property type="entry name" value="DeoRC"/>
    <property type="match status" value="1"/>
</dbReference>
<dbReference type="PRINTS" id="PR00037">
    <property type="entry name" value="HTHLACR"/>
</dbReference>
<protein>
    <submittedName>
        <fullName evidence="6">Transcriptional regulator, DeoR family</fullName>
    </submittedName>
</protein>
<name>A0A1I5AQ45_9RHOB</name>
<evidence type="ECO:0000313" key="7">
    <source>
        <dbReference type="Proteomes" id="UP000198599"/>
    </source>
</evidence>
<dbReference type="GO" id="GO:0003677">
    <property type="term" value="F:DNA binding"/>
    <property type="evidence" value="ECO:0007669"/>
    <property type="project" value="UniProtKB-KW"/>
</dbReference>
<dbReference type="Pfam" id="PF08220">
    <property type="entry name" value="HTH_DeoR"/>
    <property type="match status" value="1"/>
</dbReference>
<proteinExistence type="predicted"/>
<keyword evidence="1" id="KW-0678">Repressor</keyword>
<dbReference type="PANTHER" id="PTHR30363:SF4">
    <property type="entry name" value="GLYCEROL-3-PHOSPHATE REGULON REPRESSOR"/>
    <property type="match status" value="1"/>
</dbReference>
<accession>A0A1I5AQ45</accession>
<evidence type="ECO:0000259" key="5">
    <source>
        <dbReference type="PROSITE" id="PS51000"/>
    </source>
</evidence>
<dbReference type="SUPFAM" id="SSF100950">
    <property type="entry name" value="NagB/RpiA/CoA transferase-like"/>
    <property type="match status" value="1"/>
</dbReference>
<dbReference type="InterPro" id="IPR014036">
    <property type="entry name" value="DeoR-like_C"/>
</dbReference>
<reference evidence="7" key="1">
    <citation type="submission" date="2016-10" db="EMBL/GenBank/DDBJ databases">
        <authorList>
            <person name="Varghese N."/>
            <person name="Submissions S."/>
        </authorList>
    </citation>
    <scope>NUCLEOTIDE SEQUENCE [LARGE SCALE GENOMIC DNA]</scope>
    <source>
        <strain evidence="7">DSM 28463</strain>
    </source>
</reference>
<dbReference type="InterPro" id="IPR050313">
    <property type="entry name" value="Carb_Metab_HTH_regulators"/>
</dbReference>
<dbReference type="PROSITE" id="PS00894">
    <property type="entry name" value="HTH_DEOR_1"/>
    <property type="match status" value="1"/>
</dbReference>
<keyword evidence="2" id="KW-0805">Transcription regulation</keyword>
<dbReference type="InterPro" id="IPR036388">
    <property type="entry name" value="WH-like_DNA-bd_sf"/>
</dbReference>
<dbReference type="RefSeq" id="WP_092836323.1">
    <property type="nucleotide sequence ID" value="NZ_FOVP01000006.1"/>
</dbReference>
<organism evidence="6 7">
    <name type="scientific">Roseovarius lutimaris</name>
    <dbReference type="NCBI Taxonomy" id="1005928"/>
    <lineage>
        <taxon>Bacteria</taxon>
        <taxon>Pseudomonadati</taxon>
        <taxon>Pseudomonadota</taxon>
        <taxon>Alphaproteobacteria</taxon>
        <taxon>Rhodobacterales</taxon>
        <taxon>Roseobacteraceae</taxon>
        <taxon>Roseovarius</taxon>
    </lineage>
</organism>
<keyword evidence="7" id="KW-1185">Reference proteome</keyword>
<dbReference type="InterPro" id="IPR018356">
    <property type="entry name" value="Tscrpt_reg_HTH_DeoR_CS"/>
</dbReference>
<dbReference type="PANTHER" id="PTHR30363">
    <property type="entry name" value="HTH-TYPE TRANSCRIPTIONAL REGULATOR SRLR-RELATED"/>
    <property type="match status" value="1"/>
</dbReference>
<evidence type="ECO:0000313" key="6">
    <source>
        <dbReference type="EMBL" id="SFN64502.1"/>
    </source>
</evidence>
<dbReference type="InterPro" id="IPR036390">
    <property type="entry name" value="WH_DNA-bd_sf"/>
</dbReference>
<gene>
    <name evidence="6" type="ORF">SAMN04487859_106118</name>
</gene>